<feature type="region of interest" description="Disordered" evidence="1">
    <location>
        <begin position="38"/>
        <end position="58"/>
    </location>
</feature>
<protein>
    <submittedName>
        <fullName evidence="2">Uncharacterized protein</fullName>
    </submittedName>
</protein>
<organism evidence="2 3">
    <name type="scientific">Apiosordaria backusii</name>
    <dbReference type="NCBI Taxonomy" id="314023"/>
    <lineage>
        <taxon>Eukaryota</taxon>
        <taxon>Fungi</taxon>
        <taxon>Dikarya</taxon>
        <taxon>Ascomycota</taxon>
        <taxon>Pezizomycotina</taxon>
        <taxon>Sordariomycetes</taxon>
        <taxon>Sordariomycetidae</taxon>
        <taxon>Sordariales</taxon>
        <taxon>Lasiosphaeriaceae</taxon>
        <taxon>Apiosordaria</taxon>
    </lineage>
</organism>
<feature type="region of interest" description="Disordered" evidence="1">
    <location>
        <begin position="254"/>
        <end position="334"/>
    </location>
</feature>
<gene>
    <name evidence="2" type="ORF">B0T21DRAFT_413367</name>
</gene>
<name>A0AA40B7W5_9PEZI</name>
<feature type="compositionally biased region" description="Basic and acidic residues" evidence="1">
    <location>
        <begin position="44"/>
        <end position="58"/>
    </location>
</feature>
<evidence type="ECO:0000313" key="3">
    <source>
        <dbReference type="Proteomes" id="UP001172159"/>
    </source>
</evidence>
<evidence type="ECO:0000256" key="1">
    <source>
        <dbReference type="SAM" id="MobiDB-lite"/>
    </source>
</evidence>
<feature type="compositionally biased region" description="Basic and acidic residues" evidence="1">
    <location>
        <begin position="320"/>
        <end position="334"/>
    </location>
</feature>
<accession>A0AA40B7W5</accession>
<reference evidence="2" key="1">
    <citation type="submission" date="2023-06" db="EMBL/GenBank/DDBJ databases">
        <title>Genome-scale phylogeny and comparative genomics of the fungal order Sordariales.</title>
        <authorList>
            <consortium name="Lawrence Berkeley National Laboratory"/>
            <person name="Hensen N."/>
            <person name="Bonometti L."/>
            <person name="Westerberg I."/>
            <person name="Brannstrom I.O."/>
            <person name="Guillou S."/>
            <person name="Cros-Aarteil S."/>
            <person name="Calhoun S."/>
            <person name="Haridas S."/>
            <person name="Kuo A."/>
            <person name="Mondo S."/>
            <person name="Pangilinan J."/>
            <person name="Riley R."/>
            <person name="Labutti K."/>
            <person name="Andreopoulos B."/>
            <person name="Lipzen A."/>
            <person name="Chen C."/>
            <person name="Yanf M."/>
            <person name="Daum C."/>
            <person name="Ng V."/>
            <person name="Clum A."/>
            <person name="Steindorff A."/>
            <person name="Ohm R."/>
            <person name="Martin F."/>
            <person name="Silar P."/>
            <person name="Natvig D."/>
            <person name="Lalanne C."/>
            <person name="Gautier V."/>
            <person name="Ament-Velasquez S.L."/>
            <person name="Kruys A."/>
            <person name="Hutchinson M.I."/>
            <person name="Powell A.J."/>
            <person name="Barry K."/>
            <person name="Miller A.N."/>
            <person name="Grigoriev I.V."/>
            <person name="Debuchy R."/>
            <person name="Gladieux P."/>
            <person name="Thoren M.H."/>
            <person name="Johannesson H."/>
        </authorList>
    </citation>
    <scope>NUCLEOTIDE SEQUENCE</scope>
    <source>
        <strain evidence="2">CBS 540.89</strain>
    </source>
</reference>
<evidence type="ECO:0000313" key="2">
    <source>
        <dbReference type="EMBL" id="KAK0729283.1"/>
    </source>
</evidence>
<dbReference type="EMBL" id="JAUKTV010000009">
    <property type="protein sequence ID" value="KAK0729283.1"/>
    <property type="molecule type" value="Genomic_DNA"/>
</dbReference>
<sequence length="334" mass="37619">MAELELKPEYRQYLQHDLYTTLAVHLADDLEQKMARNRLWNGNDTKEQQTADQDKADEMASEHFQKIIPKKKGGTKSITADIIRCRRALNDMLDEERPLNSIQERFFVQWALHYRTVLTRFPQRTDLEAAARRITQSQGNRNLTRGWISYFIAKHHEMHLVEDLVVHVGTLRTQATPPPNKKANLDITRIPKTPEAASDMIRSKIEELGALVPPDQQWRLEYMVRLAGEIANMRVKRLAEAGFKVDVAANASAGGDGQAGNEGDSAGSASQDNVVENDHGADEEEDAAHELEPPSDDDDGDMMEGLGPRNDQGKKRKHDGSHGQRDLKEAGQEQ</sequence>
<feature type="compositionally biased region" description="Acidic residues" evidence="1">
    <location>
        <begin position="281"/>
        <end position="302"/>
    </location>
</feature>
<keyword evidence="3" id="KW-1185">Reference proteome</keyword>
<dbReference type="AlphaFoldDB" id="A0AA40B7W5"/>
<comment type="caution">
    <text evidence="2">The sequence shown here is derived from an EMBL/GenBank/DDBJ whole genome shotgun (WGS) entry which is preliminary data.</text>
</comment>
<proteinExistence type="predicted"/>
<dbReference type="Proteomes" id="UP001172159">
    <property type="component" value="Unassembled WGS sequence"/>
</dbReference>